<accession>A0ABT6EW40</accession>
<dbReference type="RefSeq" id="WP_277865894.1">
    <property type="nucleotide sequence ID" value="NZ_JAKKUT010000002.1"/>
</dbReference>
<keyword evidence="2" id="KW-1185">Reference proteome</keyword>
<protein>
    <submittedName>
        <fullName evidence="1">SRPBCC family protein</fullName>
    </submittedName>
</protein>
<evidence type="ECO:0000313" key="2">
    <source>
        <dbReference type="Proteomes" id="UP001154265"/>
    </source>
</evidence>
<dbReference type="EMBL" id="JAKKUT010000002">
    <property type="protein sequence ID" value="MDG2989970.1"/>
    <property type="molecule type" value="Genomic_DNA"/>
</dbReference>
<dbReference type="SUPFAM" id="SSF55961">
    <property type="entry name" value="Bet v1-like"/>
    <property type="match status" value="1"/>
</dbReference>
<gene>
    <name evidence="1" type="ORF">L3556_03335</name>
</gene>
<proteinExistence type="predicted"/>
<name>A0ABT6EW40_9SYNE</name>
<comment type="caution">
    <text evidence="1">The sequence shown here is derived from an EMBL/GenBank/DDBJ whole genome shotgun (WGS) entry which is preliminary data.</text>
</comment>
<evidence type="ECO:0000313" key="1">
    <source>
        <dbReference type="EMBL" id="MDG2989970.1"/>
    </source>
</evidence>
<sequence length="169" mass="18795">MAESRRPRKKFRLPAQGWPLAGNYQVISSASVDLIWKKIVNLADVSWHPLIVRTDIPYGIMPKPGLIFQAVSRRIPWPIQIFVERVSPGELLSIRILLLPGVEERVTYRVESSVCGTRISCSVMLRGWLAPLIWSLIQDYAAAVAARLAIAAEKEPPGAKPPPDTCLGF</sequence>
<dbReference type="Proteomes" id="UP001154265">
    <property type="component" value="Unassembled WGS sequence"/>
</dbReference>
<reference evidence="1" key="2">
    <citation type="submission" date="2022-01" db="EMBL/GenBank/DDBJ databases">
        <authorList>
            <person name="Zivanovic Y."/>
            <person name="Moreira D."/>
            <person name="Lopez-Garcia P."/>
        </authorList>
    </citation>
    <scope>NUCLEOTIDE SEQUENCE</scope>
    <source>
        <strain evidence="1">G9</strain>
    </source>
</reference>
<organism evidence="1 2">
    <name type="scientific">Candidatus Synechococcus calcipolaris G9</name>
    <dbReference type="NCBI Taxonomy" id="1497997"/>
    <lineage>
        <taxon>Bacteria</taxon>
        <taxon>Bacillati</taxon>
        <taxon>Cyanobacteriota</taxon>
        <taxon>Cyanophyceae</taxon>
        <taxon>Synechococcales</taxon>
        <taxon>Synechococcaceae</taxon>
        <taxon>Synechococcus</taxon>
    </lineage>
</organism>
<reference evidence="1" key="1">
    <citation type="journal article" date="2022" name="Genome Biol. Evol.">
        <title>A New Gene Family Diagnostic for Intracellular Biomineralization of Amorphous Ca Carbonates by Cyanobacteria.</title>
        <authorList>
            <person name="Benzerara K."/>
            <person name="Duprat E."/>
            <person name="Bitard-Feildel T."/>
            <person name="Caumes G."/>
            <person name="Cassier-Chauvat C."/>
            <person name="Chauvat F."/>
            <person name="Dezi M."/>
            <person name="Diop S.I."/>
            <person name="Gaschignard G."/>
            <person name="Gorgen S."/>
            <person name="Gugger M."/>
            <person name="Lopez-Garcia P."/>
            <person name="Millet M."/>
            <person name="Skouri-Panet F."/>
            <person name="Moreira D."/>
            <person name="Callebaut I."/>
        </authorList>
    </citation>
    <scope>NUCLEOTIDE SEQUENCE</scope>
    <source>
        <strain evidence="1">G9</strain>
    </source>
</reference>